<dbReference type="RefSeq" id="WP_252441082.1">
    <property type="nucleotide sequence ID" value="NZ_JAGSOV010000041.1"/>
</dbReference>
<evidence type="ECO:0000313" key="3">
    <source>
        <dbReference type="Proteomes" id="UP001165283"/>
    </source>
</evidence>
<comment type="caution">
    <text evidence="2">The sequence shown here is derived from an EMBL/GenBank/DDBJ whole genome shotgun (WGS) entry which is preliminary data.</text>
</comment>
<dbReference type="Proteomes" id="UP001165283">
    <property type="component" value="Unassembled WGS sequence"/>
</dbReference>
<name>A0ABT1A369_9PSEU</name>
<gene>
    <name evidence="2" type="ORF">KDL28_20460</name>
</gene>
<organism evidence="2 3">
    <name type="scientific">Pseudonocardia humida</name>
    <dbReference type="NCBI Taxonomy" id="2800819"/>
    <lineage>
        <taxon>Bacteria</taxon>
        <taxon>Bacillati</taxon>
        <taxon>Actinomycetota</taxon>
        <taxon>Actinomycetes</taxon>
        <taxon>Pseudonocardiales</taxon>
        <taxon>Pseudonocardiaceae</taxon>
        <taxon>Pseudonocardia</taxon>
    </lineage>
</organism>
<proteinExistence type="predicted"/>
<dbReference type="EMBL" id="JAGSOV010000041">
    <property type="protein sequence ID" value="MCO1657435.1"/>
    <property type="molecule type" value="Genomic_DNA"/>
</dbReference>
<evidence type="ECO:0008006" key="4">
    <source>
        <dbReference type="Google" id="ProtNLM"/>
    </source>
</evidence>
<keyword evidence="3" id="KW-1185">Reference proteome</keyword>
<accession>A0ABT1A369</accession>
<feature type="region of interest" description="Disordered" evidence="1">
    <location>
        <begin position="9"/>
        <end position="31"/>
    </location>
</feature>
<sequence length="110" mass="12427">MTAPIVNLLLTPDRRNDSRPGRRTHRRRTVENDDYSAFTRRIITAHGRRIARGDIEGLADLAALADDIDTAIRHAVTGLRAAGYSWTDIGTRLGMTRQAAQQRWGRHDDH</sequence>
<reference evidence="2" key="1">
    <citation type="submission" date="2021-04" db="EMBL/GenBank/DDBJ databases">
        <title>Pseudonocardia sp. nov., isolated from sandy soil of mangrove forest.</title>
        <authorList>
            <person name="Zan Z."/>
            <person name="Huang R."/>
            <person name="Liu W."/>
        </authorList>
    </citation>
    <scope>NUCLEOTIDE SEQUENCE</scope>
    <source>
        <strain evidence="2">S2-4</strain>
    </source>
</reference>
<evidence type="ECO:0000313" key="2">
    <source>
        <dbReference type="EMBL" id="MCO1657435.1"/>
    </source>
</evidence>
<evidence type="ECO:0000256" key="1">
    <source>
        <dbReference type="SAM" id="MobiDB-lite"/>
    </source>
</evidence>
<protein>
    <recommendedName>
        <fullName evidence="4">Sigma-70-like protein</fullName>
    </recommendedName>
</protein>